<comment type="caution">
    <text evidence="2">The sequence shown here is derived from an EMBL/GenBank/DDBJ whole genome shotgun (WGS) entry which is preliminary data.</text>
</comment>
<keyword evidence="3" id="KW-1185">Reference proteome</keyword>
<accession>A0A8X6PRI2</accession>
<gene>
    <name evidence="2" type="ORF">NPIL_694951</name>
</gene>
<evidence type="ECO:0000313" key="2">
    <source>
        <dbReference type="EMBL" id="GFT84854.1"/>
    </source>
</evidence>
<reference evidence="2" key="1">
    <citation type="submission" date="2020-08" db="EMBL/GenBank/DDBJ databases">
        <title>Multicomponent nature underlies the extraordinary mechanical properties of spider dragline silk.</title>
        <authorList>
            <person name="Kono N."/>
            <person name="Nakamura H."/>
            <person name="Mori M."/>
            <person name="Yoshida Y."/>
            <person name="Ohtoshi R."/>
            <person name="Malay A.D."/>
            <person name="Moran D.A.P."/>
            <person name="Tomita M."/>
            <person name="Numata K."/>
            <person name="Arakawa K."/>
        </authorList>
    </citation>
    <scope>NUCLEOTIDE SEQUENCE</scope>
</reference>
<dbReference type="Proteomes" id="UP000887013">
    <property type="component" value="Unassembled WGS sequence"/>
</dbReference>
<feature type="signal peptide" evidence="1">
    <location>
        <begin position="1"/>
        <end position="21"/>
    </location>
</feature>
<evidence type="ECO:0000313" key="3">
    <source>
        <dbReference type="Proteomes" id="UP000887013"/>
    </source>
</evidence>
<sequence length="153" mass="17086">MFIFSLISLVFLQVVFPGAFSGLLDSVDTCVTDSGLTHCPLNVDIIGKPPFSESELNEFCRGIGCLPVKISAENFPEDDRCRIPPVLSKAKSTSVFGEDTKRRYLKHAKCFENIYRDFDSCETYARNKVTLFDVSSRNLQSPGDFNKLAKVCV</sequence>
<keyword evidence="1" id="KW-0732">Signal</keyword>
<proteinExistence type="predicted"/>
<feature type="chain" id="PRO_5036473202" evidence="1">
    <location>
        <begin position="22"/>
        <end position="153"/>
    </location>
</feature>
<evidence type="ECO:0000256" key="1">
    <source>
        <dbReference type="SAM" id="SignalP"/>
    </source>
</evidence>
<dbReference type="EMBL" id="BMAW01072830">
    <property type="protein sequence ID" value="GFT84854.1"/>
    <property type="molecule type" value="Genomic_DNA"/>
</dbReference>
<name>A0A8X6PRI2_NEPPI</name>
<protein>
    <submittedName>
        <fullName evidence="2">Uncharacterized protein</fullName>
    </submittedName>
</protein>
<dbReference type="AlphaFoldDB" id="A0A8X6PRI2"/>
<organism evidence="2 3">
    <name type="scientific">Nephila pilipes</name>
    <name type="common">Giant wood spider</name>
    <name type="synonym">Nephila maculata</name>
    <dbReference type="NCBI Taxonomy" id="299642"/>
    <lineage>
        <taxon>Eukaryota</taxon>
        <taxon>Metazoa</taxon>
        <taxon>Ecdysozoa</taxon>
        <taxon>Arthropoda</taxon>
        <taxon>Chelicerata</taxon>
        <taxon>Arachnida</taxon>
        <taxon>Araneae</taxon>
        <taxon>Araneomorphae</taxon>
        <taxon>Entelegynae</taxon>
        <taxon>Araneoidea</taxon>
        <taxon>Nephilidae</taxon>
        <taxon>Nephila</taxon>
    </lineage>
</organism>